<feature type="transmembrane region" description="Helical" evidence="6">
    <location>
        <begin position="95"/>
        <end position="117"/>
    </location>
</feature>
<evidence type="ECO:0000256" key="5">
    <source>
        <dbReference type="ARBA" id="ARBA00023136"/>
    </source>
</evidence>
<evidence type="ECO:0000313" key="7">
    <source>
        <dbReference type="Proteomes" id="UP000079169"/>
    </source>
</evidence>
<reference evidence="8" key="1">
    <citation type="submission" date="2025-08" db="UniProtKB">
        <authorList>
            <consortium name="RefSeq"/>
        </authorList>
    </citation>
    <scope>IDENTIFICATION</scope>
</reference>
<dbReference type="AlphaFoldDB" id="A0A3Q0IRG8"/>
<proteinExistence type="predicted"/>
<dbReference type="InterPro" id="IPR013604">
    <property type="entry name" value="7TM_chemorcpt"/>
</dbReference>
<keyword evidence="5 6" id="KW-0472">Membrane</keyword>
<dbReference type="GeneID" id="113467085"/>
<gene>
    <name evidence="8" type="primary">LOC113467085</name>
</gene>
<evidence type="ECO:0000256" key="4">
    <source>
        <dbReference type="ARBA" id="ARBA00022989"/>
    </source>
</evidence>
<dbReference type="GO" id="GO:0005886">
    <property type="term" value="C:plasma membrane"/>
    <property type="evidence" value="ECO:0007669"/>
    <property type="project" value="UniProtKB-SubCell"/>
</dbReference>
<evidence type="ECO:0000256" key="3">
    <source>
        <dbReference type="ARBA" id="ARBA00022692"/>
    </source>
</evidence>
<protein>
    <submittedName>
        <fullName evidence="8">Uncharacterized protein LOC113467085</fullName>
    </submittedName>
</protein>
<dbReference type="GO" id="GO:0050909">
    <property type="term" value="P:sensory perception of taste"/>
    <property type="evidence" value="ECO:0007669"/>
    <property type="project" value="InterPro"/>
</dbReference>
<comment type="subcellular location">
    <subcellularLocation>
        <location evidence="1">Cell membrane</location>
        <topology evidence="1">Multi-pass membrane protein</topology>
    </subcellularLocation>
</comment>
<keyword evidence="2" id="KW-1003">Cell membrane</keyword>
<keyword evidence="4 6" id="KW-1133">Transmembrane helix</keyword>
<evidence type="ECO:0000256" key="1">
    <source>
        <dbReference type="ARBA" id="ARBA00004651"/>
    </source>
</evidence>
<keyword evidence="3 6" id="KW-0812">Transmembrane</keyword>
<organism evidence="7 8">
    <name type="scientific">Diaphorina citri</name>
    <name type="common">Asian citrus psyllid</name>
    <dbReference type="NCBI Taxonomy" id="121845"/>
    <lineage>
        <taxon>Eukaryota</taxon>
        <taxon>Metazoa</taxon>
        <taxon>Ecdysozoa</taxon>
        <taxon>Arthropoda</taxon>
        <taxon>Hexapoda</taxon>
        <taxon>Insecta</taxon>
        <taxon>Pterygota</taxon>
        <taxon>Neoptera</taxon>
        <taxon>Paraneoptera</taxon>
        <taxon>Hemiptera</taxon>
        <taxon>Sternorrhyncha</taxon>
        <taxon>Psylloidea</taxon>
        <taxon>Psyllidae</taxon>
        <taxon>Diaphorininae</taxon>
        <taxon>Diaphorina</taxon>
    </lineage>
</organism>
<accession>A0A3Q0IRG8</accession>
<evidence type="ECO:0000313" key="8">
    <source>
        <dbReference type="RefSeq" id="XP_026678862.1"/>
    </source>
</evidence>
<dbReference type="Pfam" id="PF08395">
    <property type="entry name" value="7tm_7"/>
    <property type="match status" value="1"/>
</dbReference>
<evidence type="ECO:0000256" key="6">
    <source>
        <dbReference type="SAM" id="Phobius"/>
    </source>
</evidence>
<dbReference type="RefSeq" id="XP_026678862.1">
    <property type="nucleotide sequence ID" value="XM_026823061.1"/>
</dbReference>
<dbReference type="KEGG" id="dci:113467085"/>
<name>A0A3Q0IRG8_DIACI</name>
<sequence>MRLKTPTILTRQVVFRASSFTVGQTPKISGIHRYISVWFGQKDNMTFISFQINRTLWYASSIDVHNLDLRIRHQVKCFNLHLQHRKLKFSLCQMFTINTTFLAAMAVGIVNSLMLSLQYKYSDKQSLSSNG</sequence>
<evidence type="ECO:0000256" key="2">
    <source>
        <dbReference type="ARBA" id="ARBA00022475"/>
    </source>
</evidence>
<keyword evidence="7" id="KW-1185">Reference proteome</keyword>
<dbReference type="PaxDb" id="121845-A0A3Q0IRG8"/>
<dbReference type="Proteomes" id="UP000079169">
    <property type="component" value="Unplaced"/>
</dbReference>